<sequence>MTRHTEISTTLGPPNISVKNLNSSNPSNIFLDSTPVIPYLSYSDRISRIGLENGTFYDALSDNPGQGNAMTFNVSCGYVDGASVTPVNNTGNWNVDTVYDDHIKPIPALAPNTIKWLSFYSYLSTGVGLYCVRIPHVFF</sequence>
<dbReference type="Proteomes" id="UP000812287">
    <property type="component" value="Unassembled WGS sequence"/>
</dbReference>
<name>A0A9P7VQS4_9AGAR</name>
<dbReference type="EMBL" id="MU250539">
    <property type="protein sequence ID" value="KAG7444735.1"/>
    <property type="molecule type" value="Genomic_DNA"/>
</dbReference>
<gene>
    <name evidence="1" type="ORF">BT62DRAFT_225096</name>
</gene>
<dbReference type="RefSeq" id="XP_043038235.1">
    <property type="nucleotide sequence ID" value="XM_043180121.1"/>
</dbReference>
<proteinExistence type="predicted"/>
<accession>A0A9P7VQS4</accession>
<reference evidence="1" key="1">
    <citation type="submission" date="2020-11" db="EMBL/GenBank/DDBJ databases">
        <title>Adaptations for nitrogen fixation in a non-lichenized fungal sporocarp promotes dispersal by wood-feeding termites.</title>
        <authorList>
            <consortium name="DOE Joint Genome Institute"/>
            <person name="Koch R.A."/>
            <person name="Yoon G."/>
            <person name="Arayal U."/>
            <person name="Lail K."/>
            <person name="Amirebrahimi M."/>
            <person name="Labutti K."/>
            <person name="Lipzen A."/>
            <person name="Riley R."/>
            <person name="Barry K."/>
            <person name="Henrissat B."/>
            <person name="Grigoriev I.V."/>
            <person name="Herr J.R."/>
            <person name="Aime M.C."/>
        </authorList>
    </citation>
    <scope>NUCLEOTIDE SEQUENCE</scope>
    <source>
        <strain evidence="1">MCA 3950</strain>
    </source>
</reference>
<organism evidence="1 2">
    <name type="scientific">Guyanagaster necrorhizus</name>
    <dbReference type="NCBI Taxonomy" id="856835"/>
    <lineage>
        <taxon>Eukaryota</taxon>
        <taxon>Fungi</taxon>
        <taxon>Dikarya</taxon>
        <taxon>Basidiomycota</taxon>
        <taxon>Agaricomycotina</taxon>
        <taxon>Agaricomycetes</taxon>
        <taxon>Agaricomycetidae</taxon>
        <taxon>Agaricales</taxon>
        <taxon>Marasmiineae</taxon>
        <taxon>Physalacriaceae</taxon>
        <taxon>Guyanagaster</taxon>
    </lineage>
</organism>
<dbReference type="GeneID" id="66102417"/>
<keyword evidence="2" id="KW-1185">Reference proteome</keyword>
<evidence type="ECO:0000313" key="2">
    <source>
        <dbReference type="Proteomes" id="UP000812287"/>
    </source>
</evidence>
<comment type="caution">
    <text evidence="1">The sequence shown here is derived from an EMBL/GenBank/DDBJ whole genome shotgun (WGS) entry which is preliminary data.</text>
</comment>
<dbReference type="OrthoDB" id="2644397at2759"/>
<protein>
    <submittedName>
        <fullName evidence="1">Uncharacterized protein</fullName>
    </submittedName>
</protein>
<evidence type="ECO:0000313" key="1">
    <source>
        <dbReference type="EMBL" id="KAG7444735.1"/>
    </source>
</evidence>
<dbReference type="AlphaFoldDB" id="A0A9P7VQS4"/>